<keyword evidence="1" id="KW-0812">Transmembrane</keyword>
<feature type="transmembrane region" description="Helical" evidence="1">
    <location>
        <begin position="150"/>
        <end position="169"/>
    </location>
</feature>
<organism evidence="2 3">
    <name type="scientific">Acrocarpospora corrugata</name>
    <dbReference type="NCBI Taxonomy" id="35763"/>
    <lineage>
        <taxon>Bacteria</taxon>
        <taxon>Bacillati</taxon>
        <taxon>Actinomycetota</taxon>
        <taxon>Actinomycetes</taxon>
        <taxon>Streptosporangiales</taxon>
        <taxon>Streptosporangiaceae</taxon>
        <taxon>Acrocarpospora</taxon>
    </lineage>
</organism>
<reference evidence="2 3" key="1">
    <citation type="submission" date="2019-10" db="EMBL/GenBank/DDBJ databases">
        <title>Whole genome shotgun sequence of Acrocarpospora corrugata NBRC 13972.</title>
        <authorList>
            <person name="Ichikawa N."/>
            <person name="Kimura A."/>
            <person name="Kitahashi Y."/>
            <person name="Komaki H."/>
            <person name="Oguchi A."/>
        </authorList>
    </citation>
    <scope>NUCLEOTIDE SEQUENCE [LARGE SCALE GENOMIC DNA]</scope>
    <source>
        <strain evidence="2 3">NBRC 13972</strain>
    </source>
</reference>
<dbReference type="AlphaFoldDB" id="A0A5M3WDW4"/>
<keyword evidence="1" id="KW-0472">Membrane</keyword>
<feature type="transmembrane region" description="Helical" evidence="1">
    <location>
        <begin position="16"/>
        <end position="40"/>
    </location>
</feature>
<proteinExistence type="predicted"/>
<evidence type="ECO:0000313" key="3">
    <source>
        <dbReference type="Proteomes" id="UP000334990"/>
    </source>
</evidence>
<keyword evidence="1" id="KW-1133">Transmembrane helix</keyword>
<evidence type="ECO:0000313" key="2">
    <source>
        <dbReference type="EMBL" id="GES04608.1"/>
    </source>
</evidence>
<comment type="caution">
    <text evidence="2">The sequence shown here is derived from an EMBL/GenBank/DDBJ whole genome shotgun (WGS) entry which is preliminary data.</text>
</comment>
<feature type="transmembrane region" description="Helical" evidence="1">
    <location>
        <begin position="105"/>
        <end position="130"/>
    </location>
</feature>
<protein>
    <submittedName>
        <fullName evidence="2">Uncharacterized protein</fullName>
    </submittedName>
</protein>
<sequence length="179" mass="20128">MAYNARVAPVRQSYTLFWWWWLAFGVALSDSAWMIFFLVLPEFAMYGSISCGWTTYSDSPQWKWEWLARLAPVDAFLVIAIPVLLILLIILIARRGAGHPRAHQWSAFAAITLFVVDYLVMRASICVNPIPLGANCTADPATFSTLTWEQVTWAFAPAIFVVIGAAMGLRPMTASRRRP</sequence>
<name>A0A5M3WDW4_9ACTN</name>
<dbReference type="Proteomes" id="UP000334990">
    <property type="component" value="Unassembled WGS sequence"/>
</dbReference>
<feature type="transmembrane region" description="Helical" evidence="1">
    <location>
        <begin position="75"/>
        <end position="93"/>
    </location>
</feature>
<evidence type="ECO:0000256" key="1">
    <source>
        <dbReference type="SAM" id="Phobius"/>
    </source>
</evidence>
<dbReference type="EMBL" id="BLAD01000084">
    <property type="protein sequence ID" value="GES04608.1"/>
    <property type="molecule type" value="Genomic_DNA"/>
</dbReference>
<keyword evidence="3" id="KW-1185">Reference proteome</keyword>
<accession>A0A5M3WDW4</accession>
<dbReference type="RefSeq" id="WP_344192554.1">
    <property type="nucleotide sequence ID" value="NZ_BAAABN010000076.1"/>
</dbReference>
<gene>
    <name evidence="2" type="ORF">Acor_66760</name>
</gene>